<dbReference type="Gene3D" id="1.10.10.10">
    <property type="entry name" value="Winged helix-like DNA-binding domain superfamily/Winged helix DNA-binding domain"/>
    <property type="match status" value="1"/>
</dbReference>
<dbReference type="SUPFAM" id="SSF52172">
    <property type="entry name" value="CheY-like"/>
    <property type="match status" value="1"/>
</dbReference>
<protein>
    <submittedName>
        <fullName evidence="5">LuxR family two component transcriptional regulator</fullName>
    </submittedName>
</protein>
<evidence type="ECO:0000259" key="3">
    <source>
        <dbReference type="PROSITE" id="PS50043"/>
    </source>
</evidence>
<proteinExistence type="predicted"/>
<dbReference type="InterPro" id="IPR011006">
    <property type="entry name" value="CheY-like_superfamily"/>
</dbReference>
<dbReference type="PANTHER" id="PTHR45566">
    <property type="entry name" value="HTH-TYPE TRANSCRIPTIONAL REGULATOR YHJB-RELATED"/>
    <property type="match status" value="1"/>
</dbReference>
<evidence type="ECO:0000256" key="1">
    <source>
        <dbReference type="ARBA" id="ARBA00022553"/>
    </source>
</evidence>
<dbReference type="SMART" id="SM00448">
    <property type="entry name" value="REC"/>
    <property type="match status" value="1"/>
</dbReference>
<evidence type="ECO:0000313" key="6">
    <source>
        <dbReference type="Proteomes" id="UP000294593"/>
    </source>
</evidence>
<dbReference type="PRINTS" id="PR00038">
    <property type="entry name" value="HTHLUXR"/>
</dbReference>
<dbReference type="Proteomes" id="UP000294593">
    <property type="component" value="Unassembled WGS sequence"/>
</dbReference>
<dbReference type="Pfam" id="PF00072">
    <property type="entry name" value="Response_reg"/>
    <property type="match status" value="1"/>
</dbReference>
<dbReference type="SMART" id="SM00421">
    <property type="entry name" value="HTH_LUXR"/>
    <property type="match status" value="1"/>
</dbReference>
<dbReference type="Gene3D" id="3.40.50.2300">
    <property type="match status" value="1"/>
</dbReference>
<comment type="caution">
    <text evidence="5">The sequence shown here is derived from an EMBL/GenBank/DDBJ whole genome shotgun (WGS) entry which is preliminary data.</text>
</comment>
<dbReference type="Pfam" id="PF00196">
    <property type="entry name" value="GerE"/>
    <property type="match status" value="1"/>
</dbReference>
<name>A0A4R6R750_9BURK</name>
<dbReference type="AlphaFoldDB" id="A0A4R6R750"/>
<dbReference type="RefSeq" id="WP_133610367.1">
    <property type="nucleotide sequence ID" value="NZ_SNXW01000008.1"/>
</dbReference>
<dbReference type="PROSITE" id="PS50110">
    <property type="entry name" value="RESPONSE_REGULATORY"/>
    <property type="match status" value="1"/>
</dbReference>
<accession>A0A4R6R750</accession>
<dbReference type="CDD" id="cd06170">
    <property type="entry name" value="LuxR_C_like"/>
    <property type="match status" value="1"/>
</dbReference>
<sequence length="229" mass="24533">MKLLLIDDHPLFRDGLSLLIQHRLSLPDHAALSLLEAGDLSEAAAVVQAHPDVKLALLDLNLGDRQGLDTLQQWRTIAPDVPVVVLSADDRPATIVSAIDHGAAGFIPKTAQATTMQDALRRVLAGEVYLPELTGVEDGAGEDALLPALSDDAPPESLLGLSDRQLDVLRLLIEGKPNKEICRMLVLSESTVKTHLSAIFRKLRVNSRTQAVVAVARAGVALGPLSRRP</sequence>
<dbReference type="PROSITE" id="PS50043">
    <property type="entry name" value="HTH_LUXR_2"/>
    <property type="match status" value="1"/>
</dbReference>
<reference evidence="5 6" key="1">
    <citation type="submission" date="2019-03" db="EMBL/GenBank/DDBJ databases">
        <title>Genomic Encyclopedia of Type Strains, Phase IV (KMG-IV): sequencing the most valuable type-strain genomes for metagenomic binning, comparative biology and taxonomic classification.</title>
        <authorList>
            <person name="Goeker M."/>
        </authorList>
    </citation>
    <scope>NUCLEOTIDE SEQUENCE [LARGE SCALE GENOMIC DNA]</scope>
    <source>
        <strain evidence="5 6">DSM 11901</strain>
    </source>
</reference>
<dbReference type="InterPro" id="IPR051015">
    <property type="entry name" value="EvgA-like"/>
</dbReference>
<dbReference type="InterPro" id="IPR000792">
    <property type="entry name" value="Tscrpt_reg_LuxR_C"/>
</dbReference>
<evidence type="ECO:0000313" key="5">
    <source>
        <dbReference type="EMBL" id="TDP81377.1"/>
    </source>
</evidence>
<keyword evidence="6" id="KW-1185">Reference proteome</keyword>
<dbReference type="EMBL" id="SNXW01000008">
    <property type="protein sequence ID" value="TDP81377.1"/>
    <property type="molecule type" value="Genomic_DNA"/>
</dbReference>
<dbReference type="OrthoDB" id="3374006at2"/>
<dbReference type="InterPro" id="IPR001789">
    <property type="entry name" value="Sig_transdc_resp-reg_receiver"/>
</dbReference>
<gene>
    <name evidence="5" type="ORF">EV672_108162</name>
</gene>
<evidence type="ECO:0000256" key="2">
    <source>
        <dbReference type="PROSITE-ProRule" id="PRU00169"/>
    </source>
</evidence>
<dbReference type="GO" id="GO:0000160">
    <property type="term" value="P:phosphorelay signal transduction system"/>
    <property type="evidence" value="ECO:0007669"/>
    <property type="project" value="InterPro"/>
</dbReference>
<dbReference type="InterPro" id="IPR036388">
    <property type="entry name" value="WH-like_DNA-bd_sf"/>
</dbReference>
<keyword evidence="1 2" id="KW-0597">Phosphoprotein</keyword>
<dbReference type="InterPro" id="IPR058245">
    <property type="entry name" value="NreC/VraR/RcsB-like_REC"/>
</dbReference>
<dbReference type="GO" id="GO:0006355">
    <property type="term" value="P:regulation of DNA-templated transcription"/>
    <property type="evidence" value="ECO:0007669"/>
    <property type="project" value="InterPro"/>
</dbReference>
<feature type="modified residue" description="4-aspartylphosphate" evidence="2">
    <location>
        <position position="59"/>
    </location>
</feature>
<evidence type="ECO:0000259" key="4">
    <source>
        <dbReference type="PROSITE" id="PS50110"/>
    </source>
</evidence>
<feature type="domain" description="Response regulatory" evidence="4">
    <location>
        <begin position="2"/>
        <end position="124"/>
    </location>
</feature>
<dbReference type="PANTHER" id="PTHR45566:SF1">
    <property type="entry name" value="HTH-TYPE TRANSCRIPTIONAL REGULATOR YHJB-RELATED"/>
    <property type="match status" value="1"/>
</dbReference>
<organism evidence="5 6">
    <name type="scientific">Aquabacterium commune</name>
    <dbReference type="NCBI Taxonomy" id="70586"/>
    <lineage>
        <taxon>Bacteria</taxon>
        <taxon>Pseudomonadati</taxon>
        <taxon>Pseudomonadota</taxon>
        <taxon>Betaproteobacteria</taxon>
        <taxon>Burkholderiales</taxon>
        <taxon>Aquabacterium</taxon>
    </lineage>
</organism>
<feature type="domain" description="HTH luxR-type" evidence="3">
    <location>
        <begin position="154"/>
        <end position="219"/>
    </location>
</feature>
<dbReference type="CDD" id="cd17535">
    <property type="entry name" value="REC_NarL-like"/>
    <property type="match status" value="1"/>
</dbReference>